<evidence type="ECO:0000313" key="2">
    <source>
        <dbReference type="Proteomes" id="UP000298284"/>
    </source>
</evidence>
<dbReference type="RefSeq" id="WP_135531996.1">
    <property type="nucleotide sequence ID" value="NZ_SRKZ01000005.1"/>
</dbReference>
<comment type="caution">
    <text evidence="1">The sequence shown here is derived from an EMBL/GenBank/DDBJ whole genome shotgun (WGS) entry which is preliminary data.</text>
</comment>
<dbReference type="OrthoDB" id="6402335at2"/>
<protein>
    <recommendedName>
        <fullName evidence="3">DUF2268 domain-containing protein</fullName>
    </recommendedName>
</protein>
<evidence type="ECO:0008006" key="3">
    <source>
        <dbReference type="Google" id="ProtNLM"/>
    </source>
</evidence>
<organism evidence="1 2">
    <name type="scientific">Hymenobacter wooponensis</name>
    <dbReference type="NCBI Taxonomy" id="1525360"/>
    <lineage>
        <taxon>Bacteria</taxon>
        <taxon>Pseudomonadati</taxon>
        <taxon>Bacteroidota</taxon>
        <taxon>Cytophagia</taxon>
        <taxon>Cytophagales</taxon>
        <taxon>Hymenobacteraceae</taxon>
        <taxon>Hymenobacter</taxon>
    </lineage>
</organism>
<gene>
    <name evidence="1" type="ORF">EU557_18725</name>
</gene>
<sequence length="435" mass="49313">MKRMLCLLLLGGSINSTLGQSVSKQRVFTEDIDRFWVAYDSVRTTTDRTKQVAFINDLYIKPGTEGLAAFMKARDYSVELWVDLINKLPKYWASIRPNTLAVKTKTKYIEKSIRDFKRLYPELREASMYFTIGGLRSGGTVEGSKVLIGAEIATGNAQTDVSEFKNPWLPSVFKEQSMDNIVPLNVHEYVHTQQHEGGANLLGQSLKEGACDFVTELIMGKPLQGSYFTYGAAHEKELREAFKQEMFTSYYAHWLYNGSTASTTADLGYFMGYSINKAYYAQAKNKRQAVKEIIELDYANPDAVEHFVKQSGYYPEGWDKAELLAAFTAHQPVVVGTLPATNGTTELDASDRTLIIQFDREMGEGMSFKPGPRGKEYFPLKKPVGFSADRKSFTVEMELQPHHEYEFVVTVMPRGFISKDGYLLRQDYPIRFKTK</sequence>
<name>A0A4Z0MI32_9BACT</name>
<keyword evidence="2" id="KW-1185">Reference proteome</keyword>
<dbReference type="Proteomes" id="UP000298284">
    <property type="component" value="Unassembled WGS sequence"/>
</dbReference>
<accession>A0A4Z0MI32</accession>
<proteinExistence type="predicted"/>
<dbReference type="AlphaFoldDB" id="A0A4Z0MI32"/>
<reference evidence="1 2" key="1">
    <citation type="submission" date="2019-04" db="EMBL/GenBank/DDBJ databases">
        <authorList>
            <person name="Feng G."/>
            <person name="Zhang J."/>
            <person name="Zhu H."/>
        </authorList>
    </citation>
    <scope>NUCLEOTIDE SEQUENCE [LARGE SCALE GENOMIC DNA]</scope>
    <source>
        <strain evidence="1 2">JCM 19491</strain>
    </source>
</reference>
<dbReference type="EMBL" id="SRKZ01000005">
    <property type="protein sequence ID" value="TGD79007.1"/>
    <property type="molecule type" value="Genomic_DNA"/>
</dbReference>
<evidence type="ECO:0000313" key="1">
    <source>
        <dbReference type="EMBL" id="TGD79007.1"/>
    </source>
</evidence>